<dbReference type="PANTHER" id="PTHR30329:SF21">
    <property type="entry name" value="LIPOPROTEIN YIAD-RELATED"/>
    <property type="match status" value="1"/>
</dbReference>
<evidence type="ECO:0000256" key="6">
    <source>
        <dbReference type="SAM" id="SignalP"/>
    </source>
</evidence>
<feature type="domain" description="OmpA-like" evidence="7">
    <location>
        <begin position="426"/>
        <end position="540"/>
    </location>
</feature>
<dbReference type="Pfam" id="PF00691">
    <property type="entry name" value="OmpA"/>
    <property type="match status" value="1"/>
</dbReference>
<evidence type="ECO:0000256" key="2">
    <source>
        <dbReference type="ARBA" id="ARBA00023136"/>
    </source>
</evidence>
<reference evidence="9" key="1">
    <citation type="journal article" date="2019" name="Int. J. Syst. Evol. Microbiol.">
        <title>The Global Catalogue of Microorganisms (GCM) 10K type strain sequencing project: providing services to taxonomists for standard genome sequencing and annotation.</title>
        <authorList>
            <consortium name="The Broad Institute Genomics Platform"/>
            <consortium name="The Broad Institute Genome Sequencing Center for Infectious Disease"/>
            <person name="Wu L."/>
            <person name="Ma J."/>
        </authorList>
    </citation>
    <scope>NUCLEOTIDE SEQUENCE [LARGE SCALE GENOMIC DNA]</scope>
    <source>
        <strain evidence="9">CCM 7480</strain>
    </source>
</reference>
<dbReference type="SUPFAM" id="SSF103088">
    <property type="entry name" value="OmpA-like"/>
    <property type="match status" value="1"/>
</dbReference>
<keyword evidence="6" id="KW-0732">Signal</keyword>
<dbReference type="PROSITE" id="PS51123">
    <property type="entry name" value="OMPA_2"/>
    <property type="match status" value="1"/>
</dbReference>
<feature type="chain" id="PRO_5045809288" evidence="6">
    <location>
        <begin position="24"/>
        <end position="540"/>
    </location>
</feature>
<accession>A0ABV7PFS3</accession>
<dbReference type="CDD" id="cd07185">
    <property type="entry name" value="OmpA_C-like"/>
    <property type="match status" value="1"/>
</dbReference>
<feature type="compositionally biased region" description="Low complexity" evidence="5">
    <location>
        <begin position="36"/>
        <end position="63"/>
    </location>
</feature>
<dbReference type="Proteomes" id="UP001595665">
    <property type="component" value="Unassembled WGS sequence"/>
</dbReference>
<comment type="subcellular location">
    <subcellularLocation>
        <location evidence="1">Cell outer membrane</location>
    </subcellularLocation>
</comment>
<dbReference type="PANTHER" id="PTHR30329">
    <property type="entry name" value="STATOR ELEMENT OF FLAGELLAR MOTOR COMPLEX"/>
    <property type="match status" value="1"/>
</dbReference>
<sequence>MKTISLRLLAVLVSLSLPLAACKKEAPDLPAGDTQAAAGASSSVDAAAAPASPKQAPDATGAKPAPPAKPFDFGTVPEASGTIPPFPYVNYPDKLHEAFQSTTDVPMDRVYVILGDQLHPLEGRVATRTFNHRNAEMSELEVRRNYENAMREMGAVKVNTVGPEDKNIIAAAGGDDYVLRKKMLLVPDLRMSYDVYLVRKGAARHWIAIMTNDSSTSLLAVEEKPFTQTIGYEGGAANAVTATGAPPTAAQPLDIDALPVTTASLPPFPYLAYPPGLHAGFQNTDKANFDAVHVIVGKTLSAVEGKVEQRSFRNRNAGMSQMAVRRNYEAAIKGMGGVKVNAVGPDDKALIAANTNQNVDEYKLRHEKMRVRDQNMSYDSYLVRTPEKNIWLVLMLNESETSLMAVEEKTMQQRVSLVTADTMRKELADKGKIALYINFDTDKATIRPDGKPTVEEIARLLKNDSGLKLAIEGHTDDSGNAARNQALSHQRAEAVVQQLVKDGIDAGRLRVAGHGASRPLADNKDEAGRARNRRVELVRI</sequence>
<evidence type="ECO:0000256" key="5">
    <source>
        <dbReference type="SAM" id="MobiDB-lite"/>
    </source>
</evidence>
<dbReference type="InterPro" id="IPR006665">
    <property type="entry name" value="OmpA-like"/>
</dbReference>
<dbReference type="InterPro" id="IPR006664">
    <property type="entry name" value="OMP_bac"/>
</dbReference>
<dbReference type="RefSeq" id="WP_379733798.1">
    <property type="nucleotide sequence ID" value="NZ_JBHRVV010000001.1"/>
</dbReference>
<dbReference type="InterPro" id="IPR036737">
    <property type="entry name" value="OmpA-like_sf"/>
</dbReference>
<keyword evidence="9" id="KW-1185">Reference proteome</keyword>
<dbReference type="PRINTS" id="PR01021">
    <property type="entry name" value="OMPADOMAIN"/>
</dbReference>
<comment type="caution">
    <text evidence="8">The sequence shown here is derived from an EMBL/GenBank/DDBJ whole genome shotgun (WGS) entry which is preliminary data.</text>
</comment>
<evidence type="ECO:0000256" key="3">
    <source>
        <dbReference type="ARBA" id="ARBA00023237"/>
    </source>
</evidence>
<organism evidence="8 9">
    <name type="scientific">Massilia haematophila</name>
    <dbReference type="NCBI Taxonomy" id="457923"/>
    <lineage>
        <taxon>Bacteria</taxon>
        <taxon>Pseudomonadati</taxon>
        <taxon>Pseudomonadota</taxon>
        <taxon>Betaproteobacteria</taxon>
        <taxon>Burkholderiales</taxon>
        <taxon>Oxalobacteraceae</taxon>
        <taxon>Telluria group</taxon>
        <taxon>Massilia</taxon>
    </lineage>
</organism>
<feature type="signal peptide" evidence="6">
    <location>
        <begin position="1"/>
        <end position="23"/>
    </location>
</feature>
<protein>
    <submittedName>
        <fullName evidence="8">OmpA family protein</fullName>
    </submittedName>
</protein>
<evidence type="ECO:0000313" key="9">
    <source>
        <dbReference type="Proteomes" id="UP001595665"/>
    </source>
</evidence>
<feature type="region of interest" description="Disordered" evidence="5">
    <location>
        <begin position="29"/>
        <end position="76"/>
    </location>
</feature>
<keyword evidence="2 4" id="KW-0472">Membrane</keyword>
<dbReference type="Gene3D" id="3.30.1330.60">
    <property type="entry name" value="OmpA-like domain"/>
    <property type="match status" value="1"/>
</dbReference>
<gene>
    <name evidence="8" type="ORF">ACFOPH_04480</name>
</gene>
<dbReference type="InterPro" id="IPR050330">
    <property type="entry name" value="Bact_OuterMem_StrucFunc"/>
</dbReference>
<proteinExistence type="predicted"/>
<name>A0ABV7PFS3_9BURK</name>
<evidence type="ECO:0000256" key="1">
    <source>
        <dbReference type="ARBA" id="ARBA00004442"/>
    </source>
</evidence>
<keyword evidence="3" id="KW-0998">Cell outer membrane</keyword>
<evidence type="ECO:0000256" key="4">
    <source>
        <dbReference type="PROSITE-ProRule" id="PRU00473"/>
    </source>
</evidence>
<evidence type="ECO:0000259" key="7">
    <source>
        <dbReference type="PROSITE" id="PS51123"/>
    </source>
</evidence>
<dbReference type="EMBL" id="JBHRVV010000001">
    <property type="protein sequence ID" value="MFC3457500.1"/>
    <property type="molecule type" value="Genomic_DNA"/>
</dbReference>
<evidence type="ECO:0000313" key="8">
    <source>
        <dbReference type="EMBL" id="MFC3457500.1"/>
    </source>
</evidence>